<feature type="domain" description="Dyp-type peroxidase C-terminal" evidence="6">
    <location>
        <begin position="128"/>
        <end position="284"/>
    </location>
</feature>
<gene>
    <name evidence="7" type="ORF">H8K52_08610</name>
</gene>
<reference evidence="7 8" key="1">
    <citation type="submission" date="2020-08" db="EMBL/GenBank/DDBJ databases">
        <title>Novel species isolated from subtropical streams in China.</title>
        <authorList>
            <person name="Lu H."/>
        </authorList>
    </citation>
    <scope>NUCLEOTIDE SEQUENCE [LARGE SCALE GENOMIC DNA]</scope>
    <source>
        <strain evidence="7 8">KACC 16656</strain>
    </source>
</reference>
<dbReference type="EMBL" id="JACOFW010000007">
    <property type="protein sequence ID" value="MBC3807405.1"/>
    <property type="molecule type" value="Genomic_DNA"/>
</dbReference>
<evidence type="ECO:0000256" key="2">
    <source>
        <dbReference type="ARBA" id="ARBA00022559"/>
    </source>
</evidence>
<evidence type="ECO:0000256" key="4">
    <source>
        <dbReference type="ARBA" id="ARBA00023002"/>
    </source>
</evidence>
<dbReference type="SUPFAM" id="SSF54909">
    <property type="entry name" value="Dimeric alpha+beta barrel"/>
    <property type="match status" value="1"/>
</dbReference>
<dbReference type="Proteomes" id="UP000648257">
    <property type="component" value="Unassembled WGS sequence"/>
</dbReference>
<dbReference type="InterPro" id="IPR048328">
    <property type="entry name" value="Dyp_perox_C"/>
</dbReference>
<evidence type="ECO:0000313" key="7">
    <source>
        <dbReference type="EMBL" id="MBC3807405.1"/>
    </source>
</evidence>
<proteinExistence type="predicted"/>
<organism evidence="7 8">
    <name type="scientific">Undibacterium seohonense</name>
    <dbReference type="NCBI Taxonomy" id="1344950"/>
    <lineage>
        <taxon>Bacteria</taxon>
        <taxon>Pseudomonadati</taxon>
        <taxon>Pseudomonadota</taxon>
        <taxon>Betaproteobacteria</taxon>
        <taxon>Burkholderiales</taxon>
        <taxon>Oxalobacteraceae</taxon>
        <taxon>Undibacterium</taxon>
    </lineage>
</organism>
<accession>A0ABR6X3I5</accession>
<dbReference type="InterPro" id="IPR011008">
    <property type="entry name" value="Dimeric_a/b-barrel"/>
</dbReference>
<name>A0ABR6X3I5_9BURK</name>
<keyword evidence="3" id="KW-0479">Metal-binding</keyword>
<dbReference type="InterPro" id="IPR006314">
    <property type="entry name" value="Dyp_peroxidase"/>
</dbReference>
<dbReference type="PROSITE" id="PS51404">
    <property type="entry name" value="DYP_PEROXIDASE"/>
    <property type="match status" value="1"/>
</dbReference>
<evidence type="ECO:0000256" key="1">
    <source>
        <dbReference type="ARBA" id="ARBA00001970"/>
    </source>
</evidence>
<keyword evidence="4" id="KW-0560">Oxidoreductase</keyword>
<evidence type="ECO:0000259" key="6">
    <source>
        <dbReference type="Pfam" id="PF20628"/>
    </source>
</evidence>
<dbReference type="Pfam" id="PF20628">
    <property type="entry name" value="Dyp_perox_C"/>
    <property type="match status" value="1"/>
</dbReference>
<sequence length="301" mass="33861">MQIQTDIIAPISAHAIYLHCTRNPAIDAASLLQTLRNASEQLSNHQLVLGLGASLLAFLEVDIPGMRRFPDLSNSHIDMQALDIDLWIWLKAEERGELFHLTQKVKNLLAPNFEVNQQIDAYQYQGGRDLTGYEDGTENPQDEAALECAFVQSEHVALNGSSMVAVQQWHHSFAAFHAMSETQQDHMIGRRLSDNEELDDAPESAHVKRTAQESFTPEAFILRRSMPWSSHDNAGLYFTAFGKSFDAFEAQLRRMLGLEDGIVDALFQISTPMISSYFWCPPMQQGRLNLSALVNSENLNR</sequence>
<keyword evidence="8" id="KW-1185">Reference proteome</keyword>
<keyword evidence="5" id="KW-0408">Iron</keyword>
<evidence type="ECO:0000256" key="3">
    <source>
        <dbReference type="ARBA" id="ARBA00022723"/>
    </source>
</evidence>
<evidence type="ECO:0000256" key="5">
    <source>
        <dbReference type="ARBA" id="ARBA00023004"/>
    </source>
</evidence>
<dbReference type="RefSeq" id="WP_186922490.1">
    <property type="nucleotide sequence ID" value="NZ_JACOFW010000007.1"/>
</dbReference>
<keyword evidence="2 7" id="KW-0575">Peroxidase</keyword>
<dbReference type="PANTHER" id="PTHR30521">
    <property type="entry name" value="DEFERROCHELATASE/PEROXIDASE"/>
    <property type="match status" value="1"/>
</dbReference>
<protein>
    <submittedName>
        <fullName evidence="7">Dyp-type peroxidase</fullName>
    </submittedName>
</protein>
<evidence type="ECO:0000313" key="8">
    <source>
        <dbReference type="Proteomes" id="UP000648257"/>
    </source>
</evidence>
<comment type="cofactor">
    <cofactor evidence="1">
        <name>heme b</name>
        <dbReference type="ChEBI" id="CHEBI:60344"/>
    </cofactor>
</comment>
<dbReference type="PANTHER" id="PTHR30521:SF0">
    <property type="entry name" value="DYP-TYPE PEROXIDASE FAMILY PROTEIN"/>
    <property type="match status" value="1"/>
</dbReference>
<comment type="caution">
    <text evidence="7">The sequence shown here is derived from an EMBL/GenBank/DDBJ whole genome shotgun (WGS) entry which is preliminary data.</text>
</comment>
<dbReference type="GO" id="GO:0004601">
    <property type="term" value="F:peroxidase activity"/>
    <property type="evidence" value="ECO:0007669"/>
    <property type="project" value="UniProtKB-KW"/>
</dbReference>
<dbReference type="NCBIfam" id="TIGR01413">
    <property type="entry name" value="Dyp_perox_fam"/>
    <property type="match status" value="1"/>
</dbReference>